<feature type="transmembrane region" description="Helical" evidence="6">
    <location>
        <begin position="102"/>
        <end position="123"/>
    </location>
</feature>
<dbReference type="PANTHER" id="PTHR23507">
    <property type="entry name" value="ZGC:174356"/>
    <property type="match status" value="1"/>
</dbReference>
<gene>
    <name evidence="7" type="ORF">ACEWY4_005496</name>
</gene>
<keyword evidence="4 6" id="KW-0472">Membrane</keyword>
<feature type="transmembrane region" description="Helical" evidence="6">
    <location>
        <begin position="281"/>
        <end position="309"/>
    </location>
</feature>
<feature type="transmembrane region" description="Helical" evidence="6">
    <location>
        <begin position="70"/>
        <end position="90"/>
    </location>
</feature>
<keyword evidence="3 6" id="KW-1133">Transmembrane helix</keyword>
<evidence type="ECO:0000313" key="8">
    <source>
        <dbReference type="Proteomes" id="UP001591681"/>
    </source>
</evidence>
<comment type="subcellular location">
    <subcellularLocation>
        <location evidence="1">Membrane</location>
        <topology evidence="1">Multi-pass membrane protein</topology>
    </subcellularLocation>
</comment>
<feature type="transmembrane region" description="Helical" evidence="6">
    <location>
        <begin position="129"/>
        <end position="152"/>
    </location>
</feature>
<dbReference type="Pfam" id="PF07690">
    <property type="entry name" value="MFS_1"/>
    <property type="match status" value="1"/>
</dbReference>
<dbReference type="EMBL" id="JBHFQA010000005">
    <property type="protein sequence ID" value="KAL2099016.1"/>
    <property type="molecule type" value="Genomic_DNA"/>
</dbReference>
<evidence type="ECO:0008006" key="9">
    <source>
        <dbReference type="Google" id="ProtNLM"/>
    </source>
</evidence>
<feature type="transmembrane region" description="Helical" evidence="6">
    <location>
        <begin position="199"/>
        <end position="221"/>
    </location>
</feature>
<comment type="similarity">
    <text evidence="5">Belongs to the major facilitator superfamily. SLC46A family.</text>
</comment>
<dbReference type="Proteomes" id="UP001591681">
    <property type="component" value="Unassembled WGS sequence"/>
</dbReference>
<sequence length="428" mass="47057">MTEWVAELRQLVTVEPVIFWYMTSTFIVSPAYQQLIINKVCYELFEDKSICTNPEPHHHGDKELQQRSSLVLLLYMTIMSLVSIPPALLLGSWSDSAGRRSVMVLPSVLSLAAGAVLICVERLPQVGVLWVLASAAIVGLTGGHVSIFLSCFSYLADVTAGYGAQRSRTVRMAVAESMIFVGGTVGFLLGGFLEEDYGLMAAFGAYMACHVIIILYVALWLRAPRPPAGMPSPLPKDAAIEEDGEAEASRPTGSQFFLVNYLKRTMCSVFRKRPGEERLKLLLLIICSFLNNLIAAGEDPSILLLYLMYEPREFDTEMFGIFNSVRMLLLGCCLLGLFPLLLRCFGEMTLAKLSVVFRAAANVLLAFSTNTWMVFMVAVLGAPAGINQAVIRSLSSAIVEPDEQGEFSTAREHLYLRSSLNISTSDHL</sequence>
<reference evidence="7 8" key="1">
    <citation type="submission" date="2024-09" db="EMBL/GenBank/DDBJ databases">
        <title>A chromosome-level genome assembly of Gray's grenadier anchovy, Coilia grayii.</title>
        <authorList>
            <person name="Fu Z."/>
        </authorList>
    </citation>
    <scope>NUCLEOTIDE SEQUENCE [LARGE SCALE GENOMIC DNA]</scope>
    <source>
        <strain evidence="7">G4</strain>
        <tissue evidence="7">Muscle</tissue>
    </source>
</reference>
<accession>A0ABD1KJ45</accession>
<evidence type="ECO:0000256" key="2">
    <source>
        <dbReference type="ARBA" id="ARBA00022692"/>
    </source>
</evidence>
<evidence type="ECO:0000256" key="1">
    <source>
        <dbReference type="ARBA" id="ARBA00004141"/>
    </source>
</evidence>
<comment type="caution">
    <text evidence="7">The sequence shown here is derived from an EMBL/GenBank/DDBJ whole genome shotgun (WGS) entry which is preliminary data.</text>
</comment>
<organism evidence="7 8">
    <name type="scientific">Coilia grayii</name>
    <name type="common">Gray's grenadier anchovy</name>
    <dbReference type="NCBI Taxonomy" id="363190"/>
    <lineage>
        <taxon>Eukaryota</taxon>
        <taxon>Metazoa</taxon>
        <taxon>Chordata</taxon>
        <taxon>Craniata</taxon>
        <taxon>Vertebrata</taxon>
        <taxon>Euteleostomi</taxon>
        <taxon>Actinopterygii</taxon>
        <taxon>Neopterygii</taxon>
        <taxon>Teleostei</taxon>
        <taxon>Clupei</taxon>
        <taxon>Clupeiformes</taxon>
        <taxon>Clupeoidei</taxon>
        <taxon>Engraulidae</taxon>
        <taxon>Coilinae</taxon>
        <taxon>Coilia</taxon>
    </lineage>
</organism>
<evidence type="ECO:0000256" key="4">
    <source>
        <dbReference type="ARBA" id="ARBA00023136"/>
    </source>
</evidence>
<dbReference type="InterPro" id="IPR036259">
    <property type="entry name" value="MFS_trans_sf"/>
</dbReference>
<protein>
    <recommendedName>
        <fullName evidence="9">Proton-coupled folate transporter</fullName>
    </recommendedName>
</protein>
<keyword evidence="2 6" id="KW-0812">Transmembrane</keyword>
<dbReference type="GO" id="GO:0016020">
    <property type="term" value="C:membrane"/>
    <property type="evidence" value="ECO:0007669"/>
    <property type="project" value="UniProtKB-SubCell"/>
</dbReference>
<keyword evidence="8" id="KW-1185">Reference proteome</keyword>
<evidence type="ECO:0000256" key="6">
    <source>
        <dbReference type="SAM" id="Phobius"/>
    </source>
</evidence>
<evidence type="ECO:0000313" key="7">
    <source>
        <dbReference type="EMBL" id="KAL2099016.1"/>
    </source>
</evidence>
<name>A0ABD1KJ45_9TELE</name>
<evidence type="ECO:0000256" key="5">
    <source>
        <dbReference type="ARBA" id="ARBA00038227"/>
    </source>
</evidence>
<feature type="transmembrane region" description="Helical" evidence="6">
    <location>
        <begin position="363"/>
        <end position="386"/>
    </location>
</feature>
<dbReference type="AlphaFoldDB" id="A0ABD1KJ45"/>
<dbReference type="InterPro" id="IPR011701">
    <property type="entry name" value="MFS"/>
</dbReference>
<feature type="transmembrane region" description="Helical" evidence="6">
    <location>
        <begin position="173"/>
        <end position="193"/>
    </location>
</feature>
<feature type="transmembrane region" description="Helical" evidence="6">
    <location>
        <begin position="321"/>
        <end position="342"/>
    </location>
</feature>
<dbReference type="Gene3D" id="1.20.1250.20">
    <property type="entry name" value="MFS general substrate transporter like domains"/>
    <property type="match status" value="1"/>
</dbReference>
<dbReference type="SUPFAM" id="SSF103473">
    <property type="entry name" value="MFS general substrate transporter"/>
    <property type="match status" value="1"/>
</dbReference>
<evidence type="ECO:0000256" key="3">
    <source>
        <dbReference type="ARBA" id="ARBA00022989"/>
    </source>
</evidence>
<proteinExistence type="inferred from homology"/>
<dbReference type="PANTHER" id="PTHR23507:SF1">
    <property type="entry name" value="FI18259P1-RELATED"/>
    <property type="match status" value="1"/>
</dbReference>